<dbReference type="PANTHER" id="PTHR24413">
    <property type="entry name" value="SPECKLE-TYPE POZ PROTEIN"/>
    <property type="match status" value="1"/>
</dbReference>
<sequence>QSLDSRRRRHRVLTLYLHPRCRLDRRQQRDPGQPVRSEYRHRHSKHCHRLDFNIKTGKPDDVCISCVVKAVEDTFLFQIQFPSMEVMERFDWVKSATVLGMHRPIEAKHLPAIHDSSLFAASIGLYSSDPAKYTTPLFTALPNTLFGPKKPPTYCETILGRMLDDHSSHDVFFEFENPFSDLKQVIESEIRTDHNDAVDTSKIAVDPIIQDEKSPEKPVETPAVETSNDGSAMKPATLTENNIHPHRHNNPNNISSSSSHADQISTSSDGKPSIGAHKIVLSQVEYFQTMFSSSFAEGGPGVKKILIKDVDIHCFRVLIEFIYLGELRPASIPRSLTEDQASGPTPTWEDLYLLADRYNITPLRDMAGSRILWGLHASWAVPFLFRTAYLFEELRPRVIKFVVKHCVLTIVQKKVQQDYFDHPECSAIFGEIITELSSMRAIDK</sequence>
<comment type="caution">
    <text evidence="3">The sequence shown here is derived from an EMBL/GenBank/DDBJ whole genome shotgun (WGS) entry which is preliminary data.</text>
</comment>
<keyword evidence="4" id="KW-1185">Reference proteome</keyword>
<evidence type="ECO:0000259" key="2">
    <source>
        <dbReference type="PROSITE" id="PS50097"/>
    </source>
</evidence>
<dbReference type="InterPro" id="IPR000210">
    <property type="entry name" value="BTB/POZ_dom"/>
</dbReference>
<dbReference type="Gene3D" id="3.30.710.10">
    <property type="entry name" value="Potassium Channel Kv1.1, Chain A"/>
    <property type="match status" value="1"/>
</dbReference>
<gene>
    <name evidence="3" type="ORF">BGZ70_002675</name>
</gene>
<feature type="non-terminal residue" evidence="3">
    <location>
        <position position="444"/>
    </location>
</feature>
<feature type="compositionally biased region" description="Low complexity" evidence="1">
    <location>
        <begin position="250"/>
        <end position="260"/>
    </location>
</feature>
<evidence type="ECO:0000313" key="4">
    <source>
        <dbReference type="Proteomes" id="UP000738359"/>
    </source>
</evidence>
<dbReference type="Pfam" id="PF00651">
    <property type="entry name" value="BTB"/>
    <property type="match status" value="1"/>
</dbReference>
<organism evidence="3 4">
    <name type="scientific">Mortierella alpina</name>
    <name type="common">Oleaginous fungus</name>
    <name type="synonym">Mortierella renispora</name>
    <dbReference type="NCBI Taxonomy" id="64518"/>
    <lineage>
        <taxon>Eukaryota</taxon>
        <taxon>Fungi</taxon>
        <taxon>Fungi incertae sedis</taxon>
        <taxon>Mucoromycota</taxon>
        <taxon>Mortierellomycotina</taxon>
        <taxon>Mortierellomycetes</taxon>
        <taxon>Mortierellales</taxon>
        <taxon>Mortierellaceae</taxon>
        <taxon>Mortierella</taxon>
    </lineage>
</organism>
<evidence type="ECO:0000256" key="1">
    <source>
        <dbReference type="SAM" id="MobiDB-lite"/>
    </source>
</evidence>
<dbReference type="SMART" id="SM00225">
    <property type="entry name" value="BTB"/>
    <property type="match status" value="1"/>
</dbReference>
<dbReference type="SUPFAM" id="SSF54695">
    <property type="entry name" value="POZ domain"/>
    <property type="match status" value="1"/>
</dbReference>
<dbReference type="EMBL" id="JAAAHY010001667">
    <property type="protein sequence ID" value="KAF9947451.1"/>
    <property type="molecule type" value="Genomic_DNA"/>
</dbReference>
<dbReference type="InterPro" id="IPR011333">
    <property type="entry name" value="SKP1/BTB/POZ_sf"/>
</dbReference>
<accession>A0A9P6ITN8</accession>
<dbReference type="OrthoDB" id="2435102at2759"/>
<name>A0A9P6ITN8_MORAP</name>
<reference evidence="3" key="1">
    <citation type="journal article" date="2020" name="Fungal Divers.">
        <title>Resolving the Mortierellaceae phylogeny through synthesis of multi-gene phylogenetics and phylogenomics.</title>
        <authorList>
            <person name="Vandepol N."/>
            <person name="Liber J."/>
            <person name="Desiro A."/>
            <person name="Na H."/>
            <person name="Kennedy M."/>
            <person name="Barry K."/>
            <person name="Grigoriev I.V."/>
            <person name="Miller A.N."/>
            <person name="O'Donnell K."/>
            <person name="Stajich J.E."/>
            <person name="Bonito G."/>
        </authorList>
    </citation>
    <scope>NUCLEOTIDE SEQUENCE</scope>
    <source>
        <strain evidence="3">CK1249</strain>
    </source>
</reference>
<feature type="domain" description="BTB" evidence="2">
    <location>
        <begin position="261"/>
        <end position="331"/>
    </location>
</feature>
<evidence type="ECO:0000313" key="3">
    <source>
        <dbReference type="EMBL" id="KAF9947451.1"/>
    </source>
</evidence>
<feature type="compositionally biased region" description="Basic and acidic residues" evidence="1">
    <location>
        <begin position="210"/>
        <end position="219"/>
    </location>
</feature>
<feature type="region of interest" description="Disordered" evidence="1">
    <location>
        <begin position="206"/>
        <end position="272"/>
    </location>
</feature>
<dbReference type="PROSITE" id="PS50097">
    <property type="entry name" value="BTB"/>
    <property type="match status" value="1"/>
</dbReference>
<protein>
    <recommendedName>
        <fullName evidence="2">BTB domain-containing protein</fullName>
    </recommendedName>
</protein>
<feature type="compositionally biased region" description="Polar residues" evidence="1">
    <location>
        <begin position="261"/>
        <end position="270"/>
    </location>
</feature>
<dbReference type="Proteomes" id="UP000738359">
    <property type="component" value="Unassembled WGS sequence"/>
</dbReference>
<dbReference type="CDD" id="cd18186">
    <property type="entry name" value="BTB_POZ_ZBTB_KLHL-like"/>
    <property type="match status" value="1"/>
</dbReference>
<dbReference type="AlphaFoldDB" id="A0A9P6ITN8"/>
<proteinExistence type="predicted"/>